<evidence type="ECO:0000256" key="1">
    <source>
        <dbReference type="SAM" id="SignalP"/>
    </source>
</evidence>
<evidence type="ECO:0000313" key="2">
    <source>
        <dbReference type="EMBL" id="TGL39143.1"/>
    </source>
</evidence>
<accession>A0A4R9JFB8</accession>
<dbReference type="Proteomes" id="UP000298125">
    <property type="component" value="Unassembled WGS sequence"/>
</dbReference>
<sequence>MNRNRFLSFFYLLTFLLLSLTTLMAQEEKTPQELFVEDKLECYSIATDIDGQEHQKSLKCISKDSICYIIQGFAMSCIPRTGRYPAELPNLNPKPTQP</sequence>
<gene>
    <name evidence="2" type="ORF">EHQ49_12350</name>
</gene>
<comment type="caution">
    <text evidence="2">The sequence shown here is derived from an EMBL/GenBank/DDBJ whole genome shotgun (WGS) entry which is preliminary data.</text>
</comment>
<keyword evidence="1" id="KW-0732">Signal</keyword>
<dbReference type="AlphaFoldDB" id="A0A4R9JFB8"/>
<feature type="chain" id="PRO_5020427969" evidence="1">
    <location>
        <begin position="26"/>
        <end position="98"/>
    </location>
</feature>
<feature type="signal peptide" evidence="1">
    <location>
        <begin position="1"/>
        <end position="25"/>
    </location>
</feature>
<name>A0A4R9JFB8_9LEPT</name>
<dbReference type="OrthoDB" id="331523at2"/>
<dbReference type="RefSeq" id="WP_135579876.1">
    <property type="nucleotide sequence ID" value="NZ_RQGA01000013.1"/>
</dbReference>
<protein>
    <submittedName>
        <fullName evidence="2">Uncharacterized protein</fullName>
    </submittedName>
</protein>
<organism evidence="2 3">
    <name type="scientific">Leptospira perdikensis</name>
    <dbReference type="NCBI Taxonomy" id="2484948"/>
    <lineage>
        <taxon>Bacteria</taxon>
        <taxon>Pseudomonadati</taxon>
        <taxon>Spirochaetota</taxon>
        <taxon>Spirochaetia</taxon>
        <taxon>Leptospirales</taxon>
        <taxon>Leptospiraceae</taxon>
        <taxon>Leptospira</taxon>
    </lineage>
</organism>
<dbReference type="EMBL" id="RQGA01000013">
    <property type="protein sequence ID" value="TGL39143.1"/>
    <property type="molecule type" value="Genomic_DNA"/>
</dbReference>
<reference evidence="2" key="1">
    <citation type="journal article" date="2019" name="PLoS Negl. Trop. Dis.">
        <title>Revisiting the worldwide diversity of Leptospira species in the environment.</title>
        <authorList>
            <person name="Vincent A.T."/>
            <person name="Schiettekatte O."/>
            <person name="Bourhy P."/>
            <person name="Veyrier F.J."/>
            <person name="Picardeau M."/>
        </authorList>
    </citation>
    <scope>NUCLEOTIDE SEQUENCE [LARGE SCALE GENOMIC DNA]</scope>
    <source>
        <strain evidence="2">201702692</strain>
    </source>
</reference>
<evidence type="ECO:0000313" key="3">
    <source>
        <dbReference type="Proteomes" id="UP000298125"/>
    </source>
</evidence>
<keyword evidence="3" id="KW-1185">Reference proteome</keyword>
<proteinExistence type="predicted"/>